<evidence type="ECO:0000256" key="3">
    <source>
        <dbReference type="ARBA" id="ARBA00022664"/>
    </source>
</evidence>
<sequence>MSDADQPKKSRFKRVKTSDDRSNPYLAHMYSDNGDSSSGVNLNGGSTNGASTSTDLSTWKRNATTAKMAEVAENGPANPFTGVPLSERYFGILKTRRDLPVHAQRQEFLDMFQKTQILVFVGETGSGKTTQIPQFVLYDDLPQQQGKMVACTQPRRVAAMSVAQRVAQEMDVTLGEEVGYSIRFEDMTGPKTVLKYMTDGMLLREAMNDHDMSRYSCIILDEAHERTLATDILMGLLKEVVKRRPDLKLIIMSATLDAQKFQKYFHNAPLLAVPGRTHPVEIFYTPEPERDYVEAALRTVLQIHATEAEGDILLFLTGEEEIEDACRKISMEADEMIREAGAGPLKVYPLYGTLPPAQQQKIFDPAPPPYTKGGKPGRKVIVSTNIAETSLTIDGIVYVVDPGFSKQKVYNPRIRVESLLVSPISKASAQQRAGRAGRTRPGKCFRLYTEGAFKKELIDQSYPEILRSNLANTVLELKKLGVDDLVHFDLMDPPAPETLMRALEELNYLACLDDEGELTTLGKLASEFPLDPALAVMLISSPEFYCSNEMLSLTALLSVPQLFNRPAAARKRADEMKALFAHEDGDHLTMLNVYHAFKSPAAQENPKQWCHDHFLSYRALQQADNVRLQLKRIMEREEIELMSTKFDDKNYYVNIRRALCAGFFMQVAKKDTSGKTYVTVKDNQSVLLHPSTVLGQDSEWVVYNEFVLTSKNYIRSVTAVKPEWLLEIAPNYYDVDNFPKGEVQTSLRRTQNKMARRSERDR</sequence>
<evidence type="ECO:0000256" key="10">
    <source>
        <dbReference type="ARBA" id="ARBA00024333"/>
    </source>
</evidence>
<evidence type="ECO:0000256" key="9">
    <source>
        <dbReference type="ARBA" id="ARBA00023242"/>
    </source>
</evidence>
<dbReference type="GO" id="GO:0071014">
    <property type="term" value="C:post-mRNA release spliceosomal complex"/>
    <property type="evidence" value="ECO:0007669"/>
    <property type="project" value="UniProtKB-ARBA"/>
</dbReference>
<dbReference type="SUPFAM" id="SSF52540">
    <property type="entry name" value="P-loop containing nucleoside triphosphate hydrolases"/>
    <property type="match status" value="1"/>
</dbReference>
<dbReference type="GO" id="GO:0005524">
    <property type="term" value="F:ATP binding"/>
    <property type="evidence" value="ECO:0007669"/>
    <property type="project" value="UniProtKB-KW"/>
</dbReference>
<dbReference type="GO" id="GO:0000390">
    <property type="term" value="P:spliceosomal complex disassembly"/>
    <property type="evidence" value="ECO:0007669"/>
    <property type="project" value="UniProtKB-ARBA"/>
</dbReference>
<evidence type="ECO:0000259" key="14">
    <source>
        <dbReference type="PROSITE" id="PS51192"/>
    </source>
</evidence>
<dbReference type="InterPro" id="IPR011709">
    <property type="entry name" value="DEAD-box_helicase_OB_fold"/>
</dbReference>
<dbReference type="EC" id="3.6.4.13" evidence="2"/>
<evidence type="ECO:0000256" key="8">
    <source>
        <dbReference type="ARBA" id="ARBA00023187"/>
    </source>
</evidence>
<comment type="subcellular location">
    <subcellularLocation>
        <location evidence="1">Nucleus</location>
    </subcellularLocation>
</comment>
<dbReference type="InterPro" id="IPR048333">
    <property type="entry name" value="HA2_WH"/>
</dbReference>
<dbReference type="InterPro" id="IPR014001">
    <property type="entry name" value="Helicase_ATP-bd"/>
</dbReference>
<dbReference type="Pfam" id="PF21010">
    <property type="entry name" value="HA2_C"/>
    <property type="match status" value="1"/>
</dbReference>
<dbReference type="CDD" id="cd18791">
    <property type="entry name" value="SF2_C_RHA"/>
    <property type="match status" value="1"/>
</dbReference>
<keyword evidence="5" id="KW-0378">Hydrolase</keyword>
<dbReference type="InterPro" id="IPR007502">
    <property type="entry name" value="Helicase-assoc_dom"/>
</dbReference>
<comment type="caution">
    <text evidence="16">The sequence shown here is derived from an EMBL/GenBank/DDBJ whole genome shotgun (WGS) entry which is preliminary data.</text>
</comment>
<comment type="catalytic activity">
    <reaction evidence="11">
        <text>ATP + H2O = ADP + phosphate + H(+)</text>
        <dbReference type="Rhea" id="RHEA:13065"/>
        <dbReference type="ChEBI" id="CHEBI:15377"/>
        <dbReference type="ChEBI" id="CHEBI:15378"/>
        <dbReference type="ChEBI" id="CHEBI:30616"/>
        <dbReference type="ChEBI" id="CHEBI:43474"/>
        <dbReference type="ChEBI" id="CHEBI:456216"/>
        <dbReference type="EC" id="3.6.4.13"/>
    </reaction>
</comment>
<dbReference type="InterPro" id="IPR001650">
    <property type="entry name" value="Helicase_C-like"/>
</dbReference>
<dbReference type="SMART" id="SM00490">
    <property type="entry name" value="HELICc"/>
    <property type="match status" value="1"/>
</dbReference>
<evidence type="ECO:0000256" key="2">
    <source>
        <dbReference type="ARBA" id="ARBA00012552"/>
    </source>
</evidence>
<feature type="domain" description="Helicase C-terminal" evidence="15">
    <location>
        <begin position="299"/>
        <end position="481"/>
    </location>
</feature>
<gene>
    <name evidence="16" type="ORF">HII31_03801</name>
</gene>
<keyword evidence="6 16" id="KW-0347">Helicase</keyword>
<keyword evidence="17" id="KW-1185">Reference proteome</keyword>
<dbReference type="Gene3D" id="1.20.120.1080">
    <property type="match status" value="1"/>
</dbReference>
<dbReference type="GO" id="GO:0003724">
    <property type="term" value="F:RNA helicase activity"/>
    <property type="evidence" value="ECO:0007669"/>
    <property type="project" value="UniProtKB-EC"/>
</dbReference>
<evidence type="ECO:0000256" key="11">
    <source>
        <dbReference type="ARBA" id="ARBA00047984"/>
    </source>
</evidence>
<keyword evidence="7" id="KW-0067">ATP-binding</keyword>
<dbReference type="Pfam" id="PF04408">
    <property type="entry name" value="WHD_HA2"/>
    <property type="match status" value="1"/>
</dbReference>
<evidence type="ECO:0000259" key="15">
    <source>
        <dbReference type="PROSITE" id="PS51194"/>
    </source>
</evidence>
<feature type="region of interest" description="Disordered" evidence="13">
    <location>
        <begin position="1"/>
        <end position="55"/>
    </location>
</feature>
<dbReference type="PANTHER" id="PTHR18934:SF109">
    <property type="entry name" value="ATP-DEPENDENT RNA HELICASE DHX15 HOMOLOG"/>
    <property type="match status" value="1"/>
</dbReference>
<dbReference type="GO" id="GO:0016787">
    <property type="term" value="F:hydrolase activity"/>
    <property type="evidence" value="ECO:0007669"/>
    <property type="project" value="UniProtKB-KW"/>
</dbReference>
<dbReference type="Pfam" id="PF07717">
    <property type="entry name" value="OB_NTP_bind"/>
    <property type="match status" value="1"/>
</dbReference>
<protein>
    <recommendedName>
        <fullName evidence="2">RNA helicase</fullName>
        <ecNumber evidence="2">3.6.4.13</ecNumber>
    </recommendedName>
</protein>
<dbReference type="PANTHER" id="PTHR18934">
    <property type="entry name" value="ATP-DEPENDENT RNA HELICASE"/>
    <property type="match status" value="1"/>
</dbReference>
<feature type="domain" description="Helicase ATP-binding" evidence="14">
    <location>
        <begin position="109"/>
        <end position="274"/>
    </location>
</feature>
<evidence type="ECO:0000256" key="4">
    <source>
        <dbReference type="ARBA" id="ARBA00022741"/>
    </source>
</evidence>
<keyword evidence="4" id="KW-0547">Nucleotide-binding</keyword>
<dbReference type="SMART" id="SM00487">
    <property type="entry name" value="DEXDc"/>
    <property type="match status" value="1"/>
</dbReference>
<dbReference type="InterPro" id="IPR027417">
    <property type="entry name" value="P-loop_NTPase"/>
</dbReference>
<dbReference type="GO" id="GO:0003723">
    <property type="term" value="F:RNA binding"/>
    <property type="evidence" value="ECO:0007669"/>
    <property type="project" value="TreeGrafter"/>
</dbReference>
<dbReference type="FunFam" id="1.20.120.1080:FF:000003">
    <property type="entry name" value="Pre-mRNA-splicing factor ATP-dependent RNA helicase PRP43"/>
    <property type="match status" value="1"/>
</dbReference>
<keyword evidence="8" id="KW-0508">mRNA splicing</keyword>
<comment type="similarity">
    <text evidence="10">Belongs to the DEAD box helicase family. DEAH subfamily. DDX15/PRP43 sub-subfamily.</text>
</comment>
<evidence type="ECO:0000256" key="7">
    <source>
        <dbReference type="ARBA" id="ARBA00022840"/>
    </source>
</evidence>
<dbReference type="SMART" id="SM00847">
    <property type="entry name" value="HA2"/>
    <property type="match status" value="1"/>
</dbReference>
<dbReference type="InterPro" id="IPR011545">
    <property type="entry name" value="DEAD/DEAH_box_helicase_dom"/>
</dbReference>
<dbReference type="InterPro" id="IPR002464">
    <property type="entry name" value="DNA/RNA_helicase_DEAH_CS"/>
</dbReference>
<keyword evidence="9" id="KW-0539">Nucleus</keyword>
<dbReference type="FunFam" id="3.40.50.300:FF:000324">
    <property type="entry name" value="pre-mRNA-splicing factor ATP-dependent RNA helicase DHX15"/>
    <property type="match status" value="1"/>
</dbReference>
<evidence type="ECO:0000256" key="12">
    <source>
        <dbReference type="ARBA" id="ARBA00055599"/>
    </source>
</evidence>
<dbReference type="PROSITE" id="PS00690">
    <property type="entry name" value="DEAH_ATP_HELICASE"/>
    <property type="match status" value="1"/>
</dbReference>
<proteinExistence type="inferred from homology"/>
<dbReference type="Gene3D" id="3.40.50.300">
    <property type="entry name" value="P-loop containing nucleotide triphosphate hydrolases"/>
    <property type="match status" value="2"/>
</dbReference>
<dbReference type="Pfam" id="PF00271">
    <property type="entry name" value="Helicase_C"/>
    <property type="match status" value="1"/>
</dbReference>
<dbReference type="InterPro" id="IPR044756">
    <property type="entry name" value="DHX15_DEXHc"/>
</dbReference>
<dbReference type="Proteomes" id="UP000660729">
    <property type="component" value="Unassembled WGS sequence"/>
</dbReference>
<dbReference type="CDD" id="cd17973">
    <property type="entry name" value="DEXHc_DHX15"/>
    <property type="match status" value="1"/>
</dbReference>
<dbReference type="EMBL" id="JABCIY010000051">
    <property type="protein sequence ID" value="KAF7194841.1"/>
    <property type="molecule type" value="Genomic_DNA"/>
</dbReference>
<dbReference type="PROSITE" id="PS51192">
    <property type="entry name" value="HELICASE_ATP_BIND_1"/>
    <property type="match status" value="1"/>
</dbReference>
<dbReference type="PROSITE" id="PS51194">
    <property type="entry name" value="HELICASE_CTER"/>
    <property type="match status" value="1"/>
</dbReference>
<name>A0A8H6RRD7_9PEZI</name>
<dbReference type="Pfam" id="PF00270">
    <property type="entry name" value="DEAD"/>
    <property type="match status" value="1"/>
</dbReference>
<evidence type="ECO:0000256" key="5">
    <source>
        <dbReference type="ARBA" id="ARBA00022801"/>
    </source>
</evidence>
<keyword evidence="3" id="KW-0507">mRNA processing</keyword>
<dbReference type="OrthoDB" id="10253254at2759"/>
<organism evidence="16 17">
    <name type="scientific">Pseudocercospora fuligena</name>
    <dbReference type="NCBI Taxonomy" id="685502"/>
    <lineage>
        <taxon>Eukaryota</taxon>
        <taxon>Fungi</taxon>
        <taxon>Dikarya</taxon>
        <taxon>Ascomycota</taxon>
        <taxon>Pezizomycotina</taxon>
        <taxon>Dothideomycetes</taxon>
        <taxon>Dothideomycetidae</taxon>
        <taxon>Mycosphaerellales</taxon>
        <taxon>Mycosphaerellaceae</taxon>
        <taxon>Pseudocercospora</taxon>
    </lineage>
</organism>
<comment type="function">
    <text evidence="12">Pre-mRNA processing factor involved in disassembly of spliceosomes after the release of mature mRNA.</text>
</comment>
<evidence type="ECO:0000256" key="13">
    <source>
        <dbReference type="SAM" id="MobiDB-lite"/>
    </source>
</evidence>
<dbReference type="FunFam" id="3.40.50.300:FF:000007">
    <property type="entry name" value="Pre-mRNA-splicing factor ATP-dependent RNA helicase"/>
    <property type="match status" value="1"/>
</dbReference>
<evidence type="ECO:0000256" key="6">
    <source>
        <dbReference type="ARBA" id="ARBA00022806"/>
    </source>
</evidence>
<evidence type="ECO:0000313" key="17">
    <source>
        <dbReference type="Proteomes" id="UP000660729"/>
    </source>
</evidence>
<reference evidence="16" key="1">
    <citation type="submission" date="2020-04" db="EMBL/GenBank/DDBJ databases">
        <title>Draft genome resource of the tomato pathogen Pseudocercospora fuligena.</title>
        <authorList>
            <person name="Zaccaron A."/>
        </authorList>
    </citation>
    <scope>NUCLEOTIDE SEQUENCE</scope>
    <source>
        <strain evidence="16">PF001</strain>
    </source>
</reference>
<evidence type="ECO:0000256" key="1">
    <source>
        <dbReference type="ARBA" id="ARBA00004123"/>
    </source>
</evidence>
<evidence type="ECO:0000313" key="16">
    <source>
        <dbReference type="EMBL" id="KAF7194841.1"/>
    </source>
</evidence>
<dbReference type="AlphaFoldDB" id="A0A8H6RRD7"/>
<feature type="compositionally biased region" description="Polar residues" evidence="13">
    <location>
        <begin position="33"/>
        <end position="55"/>
    </location>
</feature>
<accession>A0A8H6RRD7</accession>